<evidence type="ECO:0000256" key="1">
    <source>
        <dbReference type="ARBA" id="ARBA00004370"/>
    </source>
</evidence>
<feature type="transmembrane region" description="Helical" evidence="5">
    <location>
        <begin position="112"/>
        <end position="134"/>
    </location>
</feature>
<feature type="transmembrane region" description="Helical" evidence="5">
    <location>
        <begin position="276"/>
        <end position="299"/>
    </location>
</feature>
<dbReference type="GO" id="GO:0016020">
    <property type="term" value="C:membrane"/>
    <property type="evidence" value="ECO:0007669"/>
    <property type="project" value="UniProtKB-SubCell"/>
</dbReference>
<evidence type="ECO:0000256" key="5">
    <source>
        <dbReference type="SAM" id="Phobius"/>
    </source>
</evidence>
<sequence>MVWRNMTWIKYPSHDLLNPLISIEDIITSENIISRVLHCYVAFFVPPGLIAGLLILAIFFRNYSRSKTLGRFDILMLDLVITYIVIILFSFTTVIRPGYLHVTNLSCGVLSFFFNLFYFNSQYLQILMLFVLLLQENRTRALLVTEARPLLSISLALALAFLGSLLVVALLGTAAYLHETTYCQTDPLNAWPEYDIVKFSFGFAIPSMFTILFWVLIVVKMVKADAVPLKENMPSPTVMLCIALTMLTCRLFYNIMLLRRTALKLQMLNGSPREELIMNSAEFVLFSESCISLLFILFLHKPCKQAVRSAIWHLRQKYRRNETVDSSATRTTIEIEELEKRTMAGCSNN</sequence>
<dbReference type="SUPFAM" id="SSF81321">
    <property type="entry name" value="Family A G protein-coupled receptor-like"/>
    <property type="match status" value="1"/>
</dbReference>
<feature type="transmembrane region" description="Helical" evidence="5">
    <location>
        <begin position="196"/>
        <end position="217"/>
    </location>
</feature>
<evidence type="ECO:0000259" key="6">
    <source>
        <dbReference type="PROSITE" id="PS50262"/>
    </source>
</evidence>
<dbReference type="RefSeq" id="XP_030068211.1">
    <property type="nucleotide sequence ID" value="XM_030212351.1"/>
</dbReference>
<evidence type="ECO:0000256" key="2">
    <source>
        <dbReference type="ARBA" id="ARBA00022692"/>
    </source>
</evidence>
<feature type="transmembrane region" description="Helical" evidence="5">
    <location>
        <begin position="40"/>
        <end position="60"/>
    </location>
</feature>
<name>A0A6P7YU81_9AMPH</name>
<proteinExistence type="predicted"/>
<organism evidence="7 8">
    <name type="scientific">Microcaecilia unicolor</name>
    <dbReference type="NCBI Taxonomy" id="1415580"/>
    <lineage>
        <taxon>Eukaryota</taxon>
        <taxon>Metazoa</taxon>
        <taxon>Chordata</taxon>
        <taxon>Craniata</taxon>
        <taxon>Vertebrata</taxon>
        <taxon>Euteleostomi</taxon>
        <taxon>Amphibia</taxon>
        <taxon>Gymnophiona</taxon>
        <taxon>Siphonopidae</taxon>
        <taxon>Microcaecilia</taxon>
    </lineage>
</organism>
<evidence type="ECO:0000313" key="7">
    <source>
        <dbReference type="Proteomes" id="UP000515156"/>
    </source>
</evidence>
<dbReference type="Gene3D" id="1.20.1070.10">
    <property type="entry name" value="Rhodopsin 7-helix transmembrane proteins"/>
    <property type="match status" value="1"/>
</dbReference>
<feature type="domain" description="G-protein coupled receptors family 1 profile" evidence="6">
    <location>
        <begin position="51"/>
        <end position="296"/>
    </location>
</feature>
<dbReference type="InParanoid" id="A0A6P7YU81"/>
<dbReference type="InterPro" id="IPR017452">
    <property type="entry name" value="GPCR_Rhodpsn_7TM"/>
</dbReference>
<keyword evidence="7" id="KW-1185">Reference proteome</keyword>
<accession>A0A6P7YU81</accession>
<dbReference type="PROSITE" id="PS50262">
    <property type="entry name" value="G_PROTEIN_RECEP_F1_2"/>
    <property type="match status" value="1"/>
</dbReference>
<feature type="transmembrane region" description="Helical" evidence="5">
    <location>
        <begin position="72"/>
        <end position="92"/>
    </location>
</feature>
<comment type="subcellular location">
    <subcellularLocation>
        <location evidence="1">Membrane</location>
    </subcellularLocation>
</comment>
<gene>
    <name evidence="8" type="primary">LOC115476148</name>
</gene>
<dbReference type="PANTHER" id="PTHR37680:SF1">
    <property type="entry name" value="C130050O18RIK PROTEIN"/>
    <property type="match status" value="1"/>
</dbReference>
<feature type="transmembrane region" description="Helical" evidence="5">
    <location>
        <begin position="238"/>
        <end position="256"/>
    </location>
</feature>
<evidence type="ECO:0000256" key="4">
    <source>
        <dbReference type="ARBA" id="ARBA00023136"/>
    </source>
</evidence>
<dbReference type="AlphaFoldDB" id="A0A6P7YU81"/>
<keyword evidence="4 5" id="KW-0472">Membrane</keyword>
<evidence type="ECO:0000256" key="3">
    <source>
        <dbReference type="ARBA" id="ARBA00022989"/>
    </source>
</evidence>
<evidence type="ECO:0000313" key="8">
    <source>
        <dbReference type="RefSeq" id="XP_030068211.1"/>
    </source>
</evidence>
<dbReference type="PANTHER" id="PTHR37680">
    <property type="entry name" value="C130050O18RIK PROTEIN"/>
    <property type="match status" value="1"/>
</dbReference>
<reference evidence="8" key="1">
    <citation type="submission" date="2025-08" db="UniProtKB">
        <authorList>
            <consortium name="RefSeq"/>
        </authorList>
    </citation>
    <scope>IDENTIFICATION</scope>
</reference>
<dbReference type="KEGG" id="muo:115476148"/>
<feature type="transmembrane region" description="Helical" evidence="5">
    <location>
        <begin position="155"/>
        <end position="176"/>
    </location>
</feature>
<dbReference type="GeneID" id="115476148"/>
<protein>
    <submittedName>
        <fullName evidence="8">Uncharacterized protein LOC115476148 isoform X1</fullName>
    </submittedName>
</protein>
<dbReference type="Proteomes" id="UP000515156">
    <property type="component" value="Chromosome 8"/>
</dbReference>
<keyword evidence="3 5" id="KW-1133">Transmembrane helix</keyword>
<keyword evidence="2 5" id="KW-0812">Transmembrane</keyword>
<dbReference type="OrthoDB" id="9943240at2759"/>